<dbReference type="RefSeq" id="WP_143049614.1">
    <property type="nucleotide sequence ID" value="NZ_BOND01000030.1"/>
</dbReference>
<accession>A0A1H3L4C3</accession>
<proteinExistence type="predicted"/>
<dbReference type="Proteomes" id="UP000199632">
    <property type="component" value="Unassembled WGS sequence"/>
</dbReference>
<protein>
    <submittedName>
        <fullName evidence="1">Uncharacterized protein</fullName>
    </submittedName>
</protein>
<dbReference type="STRING" id="137265.SAMN05421684_0503"/>
<dbReference type="EMBL" id="FNQB01000001">
    <property type="protein sequence ID" value="SDY58808.1"/>
    <property type="molecule type" value="Genomic_DNA"/>
</dbReference>
<sequence length="164" mass="17269">MRPDGEEPTTMGEPAVPPEGASFALSEDGQALTINFDDLSATAGVGAAESLTREFSIALPVTGDTMPAAVEVAVSGYAFAFGSRSRRQEGEGDVAAKLTVAVNERTVPFFYYANSSGEFTHPVAARLRGAAELRITLQLELRPDPAIPDFSAMLSVAAINVMFL</sequence>
<evidence type="ECO:0000313" key="1">
    <source>
        <dbReference type="EMBL" id="SDY58808.1"/>
    </source>
</evidence>
<name>A0A1H3L4C3_9ACTN</name>
<keyword evidence="2" id="KW-1185">Reference proteome</keyword>
<dbReference type="AlphaFoldDB" id="A0A1H3L4C3"/>
<dbReference type="OrthoDB" id="9825339at2"/>
<reference evidence="2" key="1">
    <citation type="submission" date="2016-10" db="EMBL/GenBank/DDBJ databases">
        <authorList>
            <person name="Varghese N."/>
            <person name="Submissions S."/>
        </authorList>
    </citation>
    <scope>NUCLEOTIDE SEQUENCE [LARGE SCALE GENOMIC DNA]</scope>
    <source>
        <strain evidence="2">DSM 44718</strain>
    </source>
</reference>
<evidence type="ECO:0000313" key="2">
    <source>
        <dbReference type="Proteomes" id="UP000199632"/>
    </source>
</evidence>
<gene>
    <name evidence="1" type="ORF">SAMN05421684_0503</name>
</gene>
<organism evidence="1 2">
    <name type="scientific">Asanoa ishikariensis</name>
    <dbReference type="NCBI Taxonomy" id="137265"/>
    <lineage>
        <taxon>Bacteria</taxon>
        <taxon>Bacillati</taxon>
        <taxon>Actinomycetota</taxon>
        <taxon>Actinomycetes</taxon>
        <taxon>Micromonosporales</taxon>
        <taxon>Micromonosporaceae</taxon>
        <taxon>Asanoa</taxon>
    </lineage>
</organism>